<organism evidence="4 5">
    <name type="scientific">Microvirga arabica</name>
    <dbReference type="NCBI Taxonomy" id="1128671"/>
    <lineage>
        <taxon>Bacteria</taxon>
        <taxon>Pseudomonadati</taxon>
        <taxon>Pseudomonadota</taxon>
        <taxon>Alphaproteobacteria</taxon>
        <taxon>Hyphomicrobiales</taxon>
        <taxon>Methylobacteriaceae</taxon>
        <taxon>Microvirga</taxon>
    </lineage>
</organism>
<comment type="caution">
    <text evidence="4">The sequence shown here is derived from an EMBL/GenBank/DDBJ whole genome shotgun (WGS) entry which is preliminary data.</text>
</comment>
<keyword evidence="1 2" id="KW-0597">Phosphoprotein</keyword>
<reference evidence="4 5" key="1">
    <citation type="submission" date="2024-09" db="EMBL/GenBank/DDBJ databases">
        <title>Nodulacao em especies de Leguminosae Basais da Amazonia e Caracterizacao dos Rizobios e Bacterias Associadas aos Nodulos.</title>
        <authorList>
            <person name="Jambeiro I.C.A."/>
            <person name="Lopes I.S."/>
            <person name="Aguiar E.R.G.R."/>
            <person name="Santos A.F.J."/>
            <person name="Dos Santos J.M.F."/>
            <person name="Gross E."/>
        </authorList>
    </citation>
    <scope>NUCLEOTIDE SEQUENCE [LARGE SCALE GENOMIC DNA]</scope>
    <source>
        <strain evidence="4 5">BRUESC1165</strain>
    </source>
</reference>
<gene>
    <name evidence="4" type="ORF">ACETIH_23060</name>
</gene>
<dbReference type="EMBL" id="JBHOMY010000118">
    <property type="protein sequence ID" value="MFC1459523.1"/>
    <property type="molecule type" value="Genomic_DNA"/>
</dbReference>
<dbReference type="InterPro" id="IPR001789">
    <property type="entry name" value="Sig_transdc_resp-reg_receiver"/>
</dbReference>
<evidence type="ECO:0000313" key="4">
    <source>
        <dbReference type="EMBL" id="MFC1459523.1"/>
    </source>
</evidence>
<evidence type="ECO:0000256" key="2">
    <source>
        <dbReference type="PROSITE-ProRule" id="PRU00169"/>
    </source>
</evidence>
<dbReference type="Gene3D" id="3.40.50.2300">
    <property type="match status" value="1"/>
</dbReference>
<evidence type="ECO:0000313" key="5">
    <source>
        <dbReference type="Proteomes" id="UP001593940"/>
    </source>
</evidence>
<dbReference type="SUPFAM" id="SSF52172">
    <property type="entry name" value="CheY-like"/>
    <property type="match status" value="1"/>
</dbReference>
<feature type="domain" description="Response regulatory" evidence="3">
    <location>
        <begin position="11"/>
        <end position="124"/>
    </location>
</feature>
<dbReference type="InterPro" id="IPR050595">
    <property type="entry name" value="Bact_response_regulator"/>
</dbReference>
<dbReference type="SMART" id="SM00448">
    <property type="entry name" value="REC"/>
    <property type="match status" value="1"/>
</dbReference>
<dbReference type="Proteomes" id="UP001593940">
    <property type="component" value="Unassembled WGS sequence"/>
</dbReference>
<dbReference type="PROSITE" id="PS50110">
    <property type="entry name" value="RESPONSE_REGULATORY"/>
    <property type="match status" value="1"/>
</dbReference>
<evidence type="ECO:0000256" key="1">
    <source>
        <dbReference type="ARBA" id="ARBA00022553"/>
    </source>
</evidence>
<accession>A0ABV6YE06</accession>
<protein>
    <submittedName>
        <fullName evidence="4">Response regulator</fullName>
    </submittedName>
</protein>
<dbReference type="Pfam" id="PF00072">
    <property type="entry name" value="Response_reg"/>
    <property type="match status" value="1"/>
</dbReference>
<dbReference type="PANTHER" id="PTHR44591:SF21">
    <property type="entry name" value="TWO-COMPONENT RESPONSE REGULATOR"/>
    <property type="match status" value="1"/>
</dbReference>
<feature type="modified residue" description="4-aspartylphosphate" evidence="2">
    <location>
        <position position="61"/>
    </location>
</feature>
<dbReference type="RefSeq" id="WP_377031139.1">
    <property type="nucleotide sequence ID" value="NZ_JBHOMY010000118.1"/>
</dbReference>
<sequence>MIDASHPQRTVVLVVEDDPMVRAMAVDALEDDGFEVIEAATGDHALAILQRRTNIDVLLTDVEMPGSADGFQLARSAREMDPQMVIIVVSGGVRSGFSGMAPDARFVPKPYAMSRIVGMIHEMAGRSPQ</sequence>
<dbReference type="PANTHER" id="PTHR44591">
    <property type="entry name" value="STRESS RESPONSE REGULATOR PROTEIN 1"/>
    <property type="match status" value="1"/>
</dbReference>
<dbReference type="InterPro" id="IPR011006">
    <property type="entry name" value="CheY-like_superfamily"/>
</dbReference>
<name>A0ABV6YE06_9HYPH</name>
<proteinExistence type="predicted"/>
<keyword evidence="5" id="KW-1185">Reference proteome</keyword>
<evidence type="ECO:0000259" key="3">
    <source>
        <dbReference type="PROSITE" id="PS50110"/>
    </source>
</evidence>